<gene>
    <name evidence="1" type="ORF">RUM43_011873</name>
</gene>
<protein>
    <submittedName>
        <fullName evidence="1">Uncharacterized protein</fullName>
    </submittedName>
</protein>
<reference evidence="1 2" key="1">
    <citation type="submission" date="2023-10" db="EMBL/GenBank/DDBJ databases">
        <title>Genomes of two closely related lineages of the louse Polyplax serrata with different host specificities.</title>
        <authorList>
            <person name="Martinu J."/>
            <person name="Tarabai H."/>
            <person name="Stefka J."/>
            <person name="Hypsa V."/>
        </authorList>
    </citation>
    <scope>NUCLEOTIDE SEQUENCE [LARGE SCALE GENOMIC DNA]</scope>
    <source>
        <strain evidence="1">HR10_N</strain>
    </source>
</reference>
<name>A0AAN8P5Z5_POLSC</name>
<sequence>MIGNRYEYLGTSCISRTPASQGGQRAAKTIGNNFRKTISNCVDEVRDGKLRDLNSLGVPLVPGYCHIHPKTSTCSPTQRLSRGQVDEL</sequence>
<accession>A0AAN8P5Z5</accession>
<dbReference type="EMBL" id="JAWJWE010000005">
    <property type="protein sequence ID" value="KAK6634472.1"/>
    <property type="molecule type" value="Genomic_DNA"/>
</dbReference>
<dbReference type="Proteomes" id="UP001372834">
    <property type="component" value="Unassembled WGS sequence"/>
</dbReference>
<evidence type="ECO:0000313" key="1">
    <source>
        <dbReference type="EMBL" id="KAK6634472.1"/>
    </source>
</evidence>
<dbReference type="AlphaFoldDB" id="A0AAN8P5Z5"/>
<organism evidence="1 2">
    <name type="scientific">Polyplax serrata</name>
    <name type="common">Common mouse louse</name>
    <dbReference type="NCBI Taxonomy" id="468196"/>
    <lineage>
        <taxon>Eukaryota</taxon>
        <taxon>Metazoa</taxon>
        <taxon>Ecdysozoa</taxon>
        <taxon>Arthropoda</taxon>
        <taxon>Hexapoda</taxon>
        <taxon>Insecta</taxon>
        <taxon>Pterygota</taxon>
        <taxon>Neoptera</taxon>
        <taxon>Paraneoptera</taxon>
        <taxon>Psocodea</taxon>
        <taxon>Troctomorpha</taxon>
        <taxon>Phthiraptera</taxon>
        <taxon>Anoplura</taxon>
        <taxon>Polyplacidae</taxon>
        <taxon>Polyplax</taxon>
    </lineage>
</organism>
<comment type="caution">
    <text evidence="1">The sequence shown here is derived from an EMBL/GenBank/DDBJ whole genome shotgun (WGS) entry which is preliminary data.</text>
</comment>
<proteinExistence type="predicted"/>
<evidence type="ECO:0000313" key="2">
    <source>
        <dbReference type="Proteomes" id="UP001372834"/>
    </source>
</evidence>